<dbReference type="EMBL" id="SJJZ01000004">
    <property type="protein sequence ID" value="TCC03972.1"/>
    <property type="molecule type" value="Genomic_DNA"/>
</dbReference>
<dbReference type="AlphaFoldDB" id="A0A4R0H670"/>
<evidence type="ECO:0000313" key="2">
    <source>
        <dbReference type="Proteomes" id="UP000292346"/>
    </source>
</evidence>
<protein>
    <submittedName>
        <fullName evidence="1">Uncharacterized protein</fullName>
    </submittedName>
</protein>
<sequence length="77" mass="8673">MLREILDEDLGWLSVDDLDPAHRSAIRDWLADDLAADARARLPLDLTVDRAAALTHLEELSRIASNRRDAAEGERPR</sequence>
<name>A0A4R0H670_9ACTN</name>
<proteinExistence type="predicted"/>
<organism evidence="1 2">
    <name type="scientific">Kribbella soli</name>
    <dbReference type="NCBI Taxonomy" id="1124743"/>
    <lineage>
        <taxon>Bacteria</taxon>
        <taxon>Bacillati</taxon>
        <taxon>Actinomycetota</taxon>
        <taxon>Actinomycetes</taxon>
        <taxon>Propionibacteriales</taxon>
        <taxon>Kribbellaceae</taxon>
        <taxon>Kribbella</taxon>
    </lineage>
</organism>
<dbReference type="Proteomes" id="UP000292346">
    <property type="component" value="Unassembled WGS sequence"/>
</dbReference>
<reference evidence="1 2" key="1">
    <citation type="submission" date="2019-02" db="EMBL/GenBank/DDBJ databases">
        <title>Kribbella capetownensis sp. nov. and Kribbella speibonae sp. nov., isolated from soil.</title>
        <authorList>
            <person name="Curtis S.M."/>
            <person name="Norton I."/>
            <person name="Everest G.J."/>
            <person name="Meyers P.R."/>
        </authorList>
    </citation>
    <scope>NUCLEOTIDE SEQUENCE [LARGE SCALE GENOMIC DNA]</scope>
    <source>
        <strain evidence="1 2">KCTC 29219</strain>
    </source>
</reference>
<dbReference type="RefSeq" id="WP_131344809.1">
    <property type="nucleotide sequence ID" value="NZ_SJJZ01000004.1"/>
</dbReference>
<keyword evidence="2" id="KW-1185">Reference proteome</keyword>
<accession>A0A4R0H670</accession>
<gene>
    <name evidence="1" type="ORF">E0H45_33260</name>
</gene>
<evidence type="ECO:0000313" key="1">
    <source>
        <dbReference type="EMBL" id="TCC03972.1"/>
    </source>
</evidence>
<comment type="caution">
    <text evidence="1">The sequence shown here is derived from an EMBL/GenBank/DDBJ whole genome shotgun (WGS) entry which is preliminary data.</text>
</comment>